<accession>A0A2T5IM31</accession>
<dbReference type="Pfam" id="PF01661">
    <property type="entry name" value="Macro"/>
    <property type="match status" value="1"/>
</dbReference>
<organism evidence="2 3">
    <name type="scientific">Trichococcus patagoniensis</name>
    <dbReference type="NCBI Taxonomy" id="382641"/>
    <lineage>
        <taxon>Bacteria</taxon>
        <taxon>Bacillati</taxon>
        <taxon>Bacillota</taxon>
        <taxon>Bacilli</taxon>
        <taxon>Lactobacillales</taxon>
        <taxon>Carnobacteriaceae</taxon>
        <taxon>Trichococcus</taxon>
    </lineage>
</organism>
<dbReference type="OrthoDB" id="6194521at2"/>
<protein>
    <submittedName>
        <fullName evidence="2">O-acetyl-ADP-ribose deacetylase (Regulator of RNase III)</fullName>
    </submittedName>
</protein>
<dbReference type="PANTHER" id="PTHR11106">
    <property type="entry name" value="GANGLIOSIDE INDUCED DIFFERENTIATION ASSOCIATED PROTEIN 2-RELATED"/>
    <property type="match status" value="1"/>
</dbReference>
<dbReference type="PROSITE" id="PS51154">
    <property type="entry name" value="MACRO"/>
    <property type="match status" value="1"/>
</dbReference>
<sequence length="183" mass="19599">MNRVQINQTTLRLEKGDITRCEVDAVVNAANESLLGGGGVDGAIHRAAGPELLAACRLLNGCRTGEAKLTPGFRLKAAHVIHTVGPVWRGGTHGESDLLASCYQKSLELADANGIRTLAFPAISTGIYGYPLERATAIAVGTVRKYLEKHPGSDVTEITFVCFDDATVRAYEQAFEELERGTD</sequence>
<dbReference type="AlphaFoldDB" id="A0A2T5IM31"/>
<dbReference type="EMBL" id="QAOM01000006">
    <property type="protein sequence ID" value="PTQ84879.1"/>
    <property type="molecule type" value="Genomic_DNA"/>
</dbReference>
<dbReference type="SUPFAM" id="SSF52949">
    <property type="entry name" value="Macro domain-like"/>
    <property type="match status" value="1"/>
</dbReference>
<dbReference type="SMART" id="SM00506">
    <property type="entry name" value="A1pp"/>
    <property type="match status" value="1"/>
</dbReference>
<keyword evidence="3" id="KW-1185">Reference proteome</keyword>
<dbReference type="RefSeq" id="WP_108032154.1">
    <property type="nucleotide sequence ID" value="NZ_QAOM01000006.1"/>
</dbReference>
<evidence type="ECO:0000313" key="2">
    <source>
        <dbReference type="EMBL" id="PTQ84879.1"/>
    </source>
</evidence>
<dbReference type="PANTHER" id="PTHR11106:SF27">
    <property type="entry name" value="MACRO DOMAIN-CONTAINING PROTEIN"/>
    <property type="match status" value="1"/>
</dbReference>
<evidence type="ECO:0000259" key="1">
    <source>
        <dbReference type="PROSITE" id="PS51154"/>
    </source>
</evidence>
<dbReference type="NCBIfam" id="NF001664">
    <property type="entry name" value="PRK00431.1-6"/>
    <property type="match status" value="1"/>
</dbReference>
<dbReference type="GO" id="GO:0061463">
    <property type="term" value="F:O-acetyl-ADP-ribose deacetylase activity"/>
    <property type="evidence" value="ECO:0007669"/>
    <property type="project" value="TreeGrafter"/>
</dbReference>
<dbReference type="InterPro" id="IPR043472">
    <property type="entry name" value="Macro_dom-like"/>
</dbReference>
<proteinExistence type="predicted"/>
<name>A0A2T5IM31_9LACT</name>
<gene>
    <name evidence="2" type="ORF">C8U37_1066</name>
</gene>
<reference evidence="2 3" key="1">
    <citation type="submission" date="2018-04" db="EMBL/GenBank/DDBJ databases">
        <title>Genomic Encyclopedia of Archaeal and Bacterial Type Strains, Phase II (KMG-II): from individual species to whole genera.</title>
        <authorList>
            <person name="Goeker M."/>
        </authorList>
    </citation>
    <scope>NUCLEOTIDE SEQUENCE [LARGE SCALE GENOMIC DNA]</scope>
    <source>
        <strain evidence="2 3">DSM 18806</strain>
    </source>
</reference>
<dbReference type="InterPro" id="IPR002589">
    <property type="entry name" value="Macro_dom"/>
</dbReference>
<evidence type="ECO:0000313" key="3">
    <source>
        <dbReference type="Proteomes" id="UP000244161"/>
    </source>
</evidence>
<dbReference type="CDD" id="cd02908">
    <property type="entry name" value="Macro_OAADPr_deacetylase"/>
    <property type="match status" value="1"/>
</dbReference>
<comment type="caution">
    <text evidence="2">The sequence shown here is derived from an EMBL/GenBank/DDBJ whole genome shotgun (WGS) entry which is preliminary data.</text>
</comment>
<dbReference type="Gene3D" id="3.40.220.10">
    <property type="entry name" value="Leucine Aminopeptidase, subunit E, domain 1"/>
    <property type="match status" value="1"/>
</dbReference>
<dbReference type="Proteomes" id="UP000244161">
    <property type="component" value="Unassembled WGS sequence"/>
</dbReference>
<feature type="domain" description="Macro" evidence="1">
    <location>
        <begin position="1"/>
        <end position="179"/>
    </location>
</feature>